<keyword evidence="7" id="KW-0436">Ligase</keyword>
<dbReference type="Proteomes" id="UP001321492">
    <property type="component" value="Unassembled WGS sequence"/>
</dbReference>
<protein>
    <submittedName>
        <fullName evidence="7">O-antigen ligase family protein</fullName>
    </submittedName>
</protein>
<name>A0ABT7AGF5_9HYPH</name>
<gene>
    <name evidence="7" type="ORF">QNA08_08060</name>
</gene>
<keyword evidence="4 5" id="KW-0472">Membrane</keyword>
<keyword evidence="2 5" id="KW-0812">Transmembrane</keyword>
<evidence type="ECO:0000256" key="5">
    <source>
        <dbReference type="SAM" id="Phobius"/>
    </source>
</evidence>
<feature type="transmembrane region" description="Helical" evidence="5">
    <location>
        <begin position="318"/>
        <end position="339"/>
    </location>
</feature>
<feature type="transmembrane region" description="Helical" evidence="5">
    <location>
        <begin position="154"/>
        <end position="173"/>
    </location>
</feature>
<dbReference type="GO" id="GO:0016874">
    <property type="term" value="F:ligase activity"/>
    <property type="evidence" value="ECO:0007669"/>
    <property type="project" value="UniProtKB-KW"/>
</dbReference>
<feature type="transmembrane region" description="Helical" evidence="5">
    <location>
        <begin position="375"/>
        <end position="393"/>
    </location>
</feature>
<evidence type="ECO:0000256" key="1">
    <source>
        <dbReference type="ARBA" id="ARBA00004141"/>
    </source>
</evidence>
<proteinExistence type="predicted"/>
<feature type="transmembrane region" description="Helical" evidence="5">
    <location>
        <begin position="227"/>
        <end position="245"/>
    </location>
</feature>
<dbReference type="RefSeq" id="WP_283740185.1">
    <property type="nucleotide sequence ID" value="NZ_JASJEV010000004.1"/>
</dbReference>
<evidence type="ECO:0000256" key="3">
    <source>
        <dbReference type="ARBA" id="ARBA00022989"/>
    </source>
</evidence>
<dbReference type="Pfam" id="PF04932">
    <property type="entry name" value="Wzy_C"/>
    <property type="match status" value="1"/>
</dbReference>
<evidence type="ECO:0000256" key="4">
    <source>
        <dbReference type="ARBA" id="ARBA00023136"/>
    </source>
</evidence>
<comment type="caution">
    <text evidence="7">The sequence shown here is derived from an EMBL/GenBank/DDBJ whole genome shotgun (WGS) entry which is preliminary data.</text>
</comment>
<feature type="transmembrane region" description="Helical" evidence="5">
    <location>
        <begin position="59"/>
        <end position="78"/>
    </location>
</feature>
<feature type="transmembrane region" description="Helical" evidence="5">
    <location>
        <begin position="205"/>
        <end position="220"/>
    </location>
</feature>
<reference evidence="7 8" key="1">
    <citation type="submission" date="2023-05" db="EMBL/GenBank/DDBJ databases">
        <title>Chelatococcus sp. nov., a moderately thermophilic bacterium isolated from hot spring microbial mat.</title>
        <authorList>
            <person name="Hu C.-J."/>
            <person name="Li W.-J."/>
        </authorList>
    </citation>
    <scope>NUCLEOTIDE SEQUENCE [LARGE SCALE GENOMIC DNA]</scope>
    <source>
        <strain evidence="7 8">SYSU G07232</strain>
    </source>
</reference>
<evidence type="ECO:0000259" key="6">
    <source>
        <dbReference type="Pfam" id="PF04932"/>
    </source>
</evidence>
<dbReference type="PANTHER" id="PTHR37422:SF13">
    <property type="entry name" value="LIPOPOLYSACCHARIDE BIOSYNTHESIS PROTEIN PA4999-RELATED"/>
    <property type="match status" value="1"/>
</dbReference>
<feature type="transmembrane region" description="Helical" evidence="5">
    <location>
        <begin position="7"/>
        <end position="25"/>
    </location>
</feature>
<feature type="transmembrane region" description="Helical" evidence="5">
    <location>
        <begin position="351"/>
        <end position="369"/>
    </location>
</feature>
<feature type="domain" description="O-antigen ligase-related" evidence="6">
    <location>
        <begin position="195"/>
        <end position="333"/>
    </location>
</feature>
<sequence>MAAIDRAAPLVVAAVVAAIPLIGIVAPQAPAWIIGLTLPFAAALYMREPQRFAIRAAPALAAPGLFFAYAFVSSFFAWKVGFALARVAAIAILALAAAGARDLVCAFAARERDRTVRVFLGAFLLSGALLLVVLERFVTLGFLHGIKDEWLSVYNRPSVVLIILMPAATALGLTRDTLPPRLRLALAGACILVPTLVAWRSESETAQLAGLVAVAAYLAFRLAYRPFAGLACISIALAIAVWPWVSEWAFATLNGTGALEFRAGTIAARLEMWAGVTRLIDASPIFGYGPEAIRSMTMPIEMRYMPTRNDIHPHSMMIQMWVDLGAAGVVLFVLCVVDAFRRLGRAAHPDVRAAGGATIAVLVTIGAVSHGMWQAWWLGAAAAVPALLACVAARRQGEGPRAAA</sequence>
<keyword evidence="3 5" id="KW-1133">Transmembrane helix</keyword>
<dbReference type="EMBL" id="JASJEV010000004">
    <property type="protein sequence ID" value="MDJ1158185.1"/>
    <property type="molecule type" value="Genomic_DNA"/>
</dbReference>
<evidence type="ECO:0000313" key="8">
    <source>
        <dbReference type="Proteomes" id="UP001321492"/>
    </source>
</evidence>
<feature type="transmembrane region" description="Helical" evidence="5">
    <location>
        <begin position="31"/>
        <end position="47"/>
    </location>
</feature>
<feature type="transmembrane region" description="Helical" evidence="5">
    <location>
        <begin position="84"/>
        <end position="104"/>
    </location>
</feature>
<dbReference type="PANTHER" id="PTHR37422">
    <property type="entry name" value="TEICHURONIC ACID BIOSYNTHESIS PROTEIN TUAE"/>
    <property type="match status" value="1"/>
</dbReference>
<evidence type="ECO:0000313" key="7">
    <source>
        <dbReference type="EMBL" id="MDJ1158185.1"/>
    </source>
</evidence>
<accession>A0ABT7AGF5</accession>
<evidence type="ECO:0000256" key="2">
    <source>
        <dbReference type="ARBA" id="ARBA00022692"/>
    </source>
</evidence>
<feature type="transmembrane region" description="Helical" evidence="5">
    <location>
        <begin position="116"/>
        <end position="134"/>
    </location>
</feature>
<feature type="transmembrane region" description="Helical" evidence="5">
    <location>
        <begin position="182"/>
        <end position="199"/>
    </location>
</feature>
<organism evidence="7 8">
    <name type="scientific">Chelatococcus albus</name>
    <dbReference type="NCBI Taxonomy" id="3047466"/>
    <lineage>
        <taxon>Bacteria</taxon>
        <taxon>Pseudomonadati</taxon>
        <taxon>Pseudomonadota</taxon>
        <taxon>Alphaproteobacteria</taxon>
        <taxon>Hyphomicrobiales</taxon>
        <taxon>Chelatococcaceae</taxon>
        <taxon>Chelatococcus</taxon>
    </lineage>
</organism>
<keyword evidence="8" id="KW-1185">Reference proteome</keyword>
<dbReference type="InterPro" id="IPR051533">
    <property type="entry name" value="WaaL-like"/>
</dbReference>
<comment type="subcellular location">
    <subcellularLocation>
        <location evidence="1">Membrane</location>
        <topology evidence="1">Multi-pass membrane protein</topology>
    </subcellularLocation>
</comment>
<dbReference type="InterPro" id="IPR007016">
    <property type="entry name" value="O-antigen_ligase-rel_domated"/>
</dbReference>